<evidence type="ECO:0000313" key="4">
    <source>
        <dbReference type="Proteomes" id="UP000054821"/>
    </source>
</evidence>
<dbReference type="AlphaFoldDB" id="A0A2P4ZJS1"/>
<feature type="compositionally biased region" description="Basic and acidic residues" evidence="1">
    <location>
        <begin position="252"/>
        <end position="265"/>
    </location>
</feature>
<keyword evidence="2" id="KW-0472">Membrane</keyword>
<name>A0A2P4ZJS1_9HYPO</name>
<dbReference type="GeneID" id="29981833"/>
<proteinExistence type="predicted"/>
<dbReference type="EMBL" id="JPDN02000022">
    <property type="protein sequence ID" value="PON24551.1"/>
    <property type="molecule type" value="Genomic_DNA"/>
</dbReference>
<dbReference type="RefSeq" id="XP_018665065.1">
    <property type="nucleotide sequence ID" value="XM_018801750.1"/>
</dbReference>
<protein>
    <submittedName>
        <fullName evidence="3">Uncharacterized protein</fullName>
    </submittedName>
</protein>
<keyword evidence="2" id="KW-1133">Transmembrane helix</keyword>
<dbReference type="Proteomes" id="UP000054821">
    <property type="component" value="Unassembled WGS sequence"/>
</dbReference>
<feature type="transmembrane region" description="Helical" evidence="2">
    <location>
        <begin position="12"/>
        <end position="38"/>
    </location>
</feature>
<keyword evidence="4" id="KW-1185">Reference proteome</keyword>
<accession>A0A2P4ZJS1</accession>
<organism evidence="3 4">
    <name type="scientific">Trichoderma gamsii</name>
    <dbReference type="NCBI Taxonomy" id="398673"/>
    <lineage>
        <taxon>Eukaryota</taxon>
        <taxon>Fungi</taxon>
        <taxon>Dikarya</taxon>
        <taxon>Ascomycota</taxon>
        <taxon>Pezizomycotina</taxon>
        <taxon>Sordariomycetes</taxon>
        <taxon>Hypocreomycetidae</taxon>
        <taxon>Hypocreales</taxon>
        <taxon>Hypocreaceae</taxon>
        <taxon>Trichoderma</taxon>
    </lineage>
</organism>
<evidence type="ECO:0000256" key="1">
    <source>
        <dbReference type="SAM" id="MobiDB-lite"/>
    </source>
</evidence>
<evidence type="ECO:0000256" key="2">
    <source>
        <dbReference type="SAM" id="Phobius"/>
    </source>
</evidence>
<sequence length="275" mass="30199">MASSDDEHKPASVYLVIAIILAVLIFLNVLLGIVYLLIPKECFDCQGAAYRRRVAAAAAAEDGGGFYYRARRGAHGYEVARSIYISGSQGQQVTIINGIVEVDDEIDAWAYWATDSEETLRGIPLNTAQPQYQRQSPYGMQNNDAAIAARTTPTATAMVSDYDYHHSYEQDAPEMQLTSDGIVTVMPNQGDLVLGLAGYDALSPMEAVPERAVTRPPLARSIDVYPPPPQTPSTVRTWGRDSDATIRPVVESPRREVGGVRDKRYSRQVQSEDCL</sequence>
<reference evidence="3 4" key="1">
    <citation type="journal article" date="2016" name="Genome Announc.">
        <title>Draft Whole-Genome Sequence of Trichoderma gamsii T6085, a Promising Biocontrol Agent of Fusarium Head Blight on Wheat.</title>
        <authorList>
            <person name="Baroncelli R."/>
            <person name="Zapparata A."/>
            <person name="Piaggeschi G."/>
            <person name="Sarrocco S."/>
            <person name="Vannacci G."/>
        </authorList>
    </citation>
    <scope>NUCLEOTIDE SEQUENCE [LARGE SCALE GENOMIC DNA]</scope>
    <source>
        <strain evidence="3 4">T6085</strain>
    </source>
</reference>
<keyword evidence="2" id="KW-0812">Transmembrane</keyword>
<feature type="region of interest" description="Disordered" evidence="1">
    <location>
        <begin position="219"/>
        <end position="275"/>
    </location>
</feature>
<evidence type="ECO:0000313" key="3">
    <source>
        <dbReference type="EMBL" id="PON24551.1"/>
    </source>
</evidence>
<gene>
    <name evidence="3" type="ORF">TGAM01_v206481</name>
</gene>
<comment type="caution">
    <text evidence="3">The sequence shown here is derived from an EMBL/GenBank/DDBJ whole genome shotgun (WGS) entry which is preliminary data.</text>
</comment>